<dbReference type="Gene3D" id="2.60.40.4070">
    <property type="match status" value="1"/>
</dbReference>
<dbReference type="InterPro" id="IPR040853">
    <property type="entry name" value="RapA2_cadherin-like"/>
</dbReference>
<dbReference type="Proteomes" id="UP000237608">
    <property type="component" value="Unassembled WGS sequence"/>
</dbReference>
<feature type="domain" description="RapA2 cadherin-like" evidence="3">
    <location>
        <begin position="120"/>
        <end position="202"/>
    </location>
</feature>
<dbReference type="Gene3D" id="2.60.40.1200">
    <property type="match status" value="2"/>
</dbReference>
<protein>
    <recommendedName>
        <fullName evidence="3">RapA2 cadherin-like domain-containing protein</fullName>
    </recommendedName>
</protein>
<dbReference type="Pfam" id="PF17803">
    <property type="entry name" value="Cadherin_4"/>
    <property type="match status" value="2"/>
</dbReference>
<feature type="region of interest" description="Disordered" evidence="1">
    <location>
        <begin position="845"/>
        <end position="869"/>
    </location>
</feature>
<name>A0A2S7W8V8_9FLAO</name>
<sequence length="1470" mass="159090">MTKSTLSYAILLIFITQFLYAQAPPIAVDDNVSTLRNTSLSVVIPGVLANDTDADGDVLSISQFTVNGASFAAGETATFSEGSLTIAADGSYTFFPTTNFLGVVQTINYTITDGTFTSSANLNITVLLPPAPPVAVIDYDTAEINTTLTVAAPGVLANDTDPNNDVLSVTQFTVNGITYQVGQTAILTQGSISIAADGSYVFVPAPNYIGDTVPPISYTITDGTFTASAILDITVQNIDNLLELTQLSSCNQGFTSDGEYKVRYTIVVSNKSTARDYHPTSLIKNIDITNNLQATFGNGCVVDVTEVSISNNTFTRDYLNPPAGYPREFTNNAVNEGFLNISSNSIFSTDAINNLTLYPRQNVTINFCVTIRPFCDGRPNPTPSGSGIDFENTINITSDRGNATASFLLTDFHTTEAIVSAGLYIPEFNDSLNPPGVINFDGTYDYANRVIITNEGIGTAQNINFNMGLGSFLDNGITFSEIRIQQVSGPTVTINSNYDGNTETFLLAPNNSLAADEKIILELYYVIAPYASTAYSFFNQITRSQTQGSLDGFDELTANSKRRNSFVLWSDNLGNHVDRYYKTNSATNSVSSALQCNCNTSSMRFLFTAASSTSKVISNVNKIPNGILEHEEITYQITIKNTSESVQLTNLQIQDNLTTTCGGNIISVGTPIISSSSATSNPTLNSNFNGTSNTNLFLGSDGILRKDETITVQFSVVYSETCSGINRAIFTSRNPLNGAITSAQSISVNASTDSDNDGIVNTIDLDDDNDTIPDILEYNGLHPLDDDDNDNIPNYRDTDFGSDTNADGIVDLFDFDNDGVPNHLDLDSDNDGIFDIVEAGNSLSDTNRNGATNNPVGANGLDNSKETNDSTNANISYTIPNTDNNGNPNFLDIDADDDGIVDIIEAQLTANFISPNGIFSETGIDTAFPNGIIPIDTDADTIPDYLDINSDNDIRNDVVEGWDTNADGNPEIIPLILDADNDGLDDAFDTNDSLVNPTNGQNPTSFPNADNSDTPERDWRELIAIQVNIDNVSVTEGIDLIFTFSLVTKNDETIAIESASPIVINLTTLNGTNTTTTYDVATSPFDFLGITNQTFTIPANTSSAQFTIISFEDPIFEQTELFTLQASIVSNNTLNKEISAIGTIIDNDLPPSITMNNSRENEGVALSHTISISHPSSTPITIDVKTFDNIAISPNDYKSFSEILTINGTTDPSNSNTEISFSINSNTDNLNELDEETINVIGTVTTTNVGNQDLQKTATIVDIDPNPTIFIDDIIVEEGEIMEFSINLLNANSEPMQNYAAINLTLETIDLTTFANEDYDFVNVLRTIPALSFGIKQTVNTINDKLNEDTETFILQVTTNLDNVSNTVLPSGLGTIKDNDYPNLFSPNGDGKSDVFEISGIADLYPNFRIRIYNRQGNEVFNYSNNGNTNPIWWDGTFSGKPLPTGVYFYTLEYNDGVTKPKTNFIQLIR</sequence>
<feature type="domain" description="RapA2 cadherin-like" evidence="3">
    <location>
        <begin position="23"/>
        <end position="94"/>
    </location>
</feature>
<feature type="compositionally biased region" description="Polar residues" evidence="1">
    <location>
        <begin position="993"/>
        <end position="1012"/>
    </location>
</feature>
<dbReference type="RefSeq" id="WP_105045212.1">
    <property type="nucleotide sequence ID" value="NZ_CP150662.1"/>
</dbReference>
<evidence type="ECO:0000313" key="5">
    <source>
        <dbReference type="Proteomes" id="UP000237608"/>
    </source>
</evidence>
<reference evidence="4 5" key="1">
    <citation type="submission" date="2016-12" db="EMBL/GenBank/DDBJ databases">
        <title>Trade-off between light-utilization and light-protection in marine flavobacteria.</title>
        <authorList>
            <person name="Kumagai Y."/>
            <person name="Yoshizawa S."/>
            <person name="Kogure K."/>
            <person name="Iwasaki W."/>
        </authorList>
    </citation>
    <scope>NUCLEOTIDE SEQUENCE [LARGE SCALE GENOMIC DNA]</scope>
    <source>
        <strain evidence="4 5">KCTC 22729</strain>
    </source>
</reference>
<evidence type="ECO:0000256" key="1">
    <source>
        <dbReference type="SAM" id="MobiDB-lite"/>
    </source>
</evidence>
<evidence type="ECO:0000313" key="4">
    <source>
        <dbReference type="EMBL" id="PQJ74058.1"/>
    </source>
</evidence>
<dbReference type="EMBL" id="MSCL01000001">
    <property type="protein sequence ID" value="PQJ74058.1"/>
    <property type="molecule type" value="Genomic_DNA"/>
</dbReference>
<organism evidence="4 5">
    <name type="scientific">Polaribacter gangjinensis</name>
    <dbReference type="NCBI Taxonomy" id="574710"/>
    <lineage>
        <taxon>Bacteria</taxon>
        <taxon>Pseudomonadati</taxon>
        <taxon>Bacteroidota</taxon>
        <taxon>Flavobacteriia</taxon>
        <taxon>Flavobacteriales</taxon>
        <taxon>Flavobacteriaceae</taxon>
    </lineage>
</organism>
<gene>
    <name evidence="4" type="ORF">BTO13_01670</name>
</gene>
<keyword evidence="5" id="KW-1185">Reference proteome</keyword>
<feature type="region of interest" description="Disordered" evidence="1">
    <location>
        <begin position="988"/>
        <end position="1015"/>
    </location>
</feature>
<proteinExistence type="predicted"/>
<evidence type="ECO:0000256" key="2">
    <source>
        <dbReference type="SAM" id="SignalP"/>
    </source>
</evidence>
<feature type="chain" id="PRO_5015442555" description="RapA2 cadherin-like domain-containing protein" evidence="2">
    <location>
        <begin position="22"/>
        <end position="1470"/>
    </location>
</feature>
<dbReference type="InterPro" id="IPR026341">
    <property type="entry name" value="T9SS_type_B"/>
</dbReference>
<dbReference type="Pfam" id="PF13585">
    <property type="entry name" value="CHU_C"/>
    <property type="match status" value="1"/>
</dbReference>
<dbReference type="OrthoDB" id="1236981at2"/>
<dbReference type="InterPro" id="IPR038081">
    <property type="entry name" value="CalX-like_sf"/>
</dbReference>
<feature type="signal peptide" evidence="2">
    <location>
        <begin position="1"/>
        <end position="21"/>
    </location>
</feature>
<dbReference type="Gene3D" id="2.60.40.2030">
    <property type="match status" value="3"/>
</dbReference>
<dbReference type="NCBIfam" id="TIGR04131">
    <property type="entry name" value="Bac_Flav_CTERM"/>
    <property type="match status" value="1"/>
</dbReference>
<comment type="caution">
    <text evidence="4">The sequence shown here is derived from an EMBL/GenBank/DDBJ whole genome shotgun (WGS) entry which is preliminary data.</text>
</comment>
<dbReference type="SUPFAM" id="SSF141072">
    <property type="entry name" value="CalX-like"/>
    <property type="match status" value="3"/>
</dbReference>
<accession>A0A2S7W8V8</accession>
<evidence type="ECO:0000259" key="3">
    <source>
        <dbReference type="Pfam" id="PF17803"/>
    </source>
</evidence>
<feature type="compositionally biased region" description="Polar residues" evidence="1">
    <location>
        <begin position="845"/>
        <end position="856"/>
    </location>
</feature>
<keyword evidence="2" id="KW-0732">Signal</keyword>